<evidence type="ECO:0000313" key="10">
    <source>
        <dbReference type="Proteomes" id="UP001106592"/>
    </source>
</evidence>
<accession>A0A9Q3AEB9</accession>
<dbReference type="GO" id="GO:0005886">
    <property type="term" value="C:plasma membrane"/>
    <property type="evidence" value="ECO:0007669"/>
    <property type="project" value="UniProtKB-SubCell"/>
</dbReference>
<protein>
    <recommendedName>
        <fullName evidence="3">Protein PsiE</fullName>
    </recommendedName>
</protein>
<name>A0A9Q3AEB9_9PSED</name>
<feature type="transmembrane region" description="Helical" evidence="8">
    <location>
        <begin position="116"/>
        <end position="136"/>
    </location>
</feature>
<comment type="similarity">
    <text evidence="2">Belongs to the PsiE family.</text>
</comment>
<keyword evidence="10" id="KW-1185">Reference proteome</keyword>
<evidence type="ECO:0000256" key="6">
    <source>
        <dbReference type="ARBA" id="ARBA00022989"/>
    </source>
</evidence>
<dbReference type="EMBL" id="JAHTBI010000051">
    <property type="protein sequence ID" value="MBV6288349.1"/>
    <property type="molecule type" value="Genomic_DNA"/>
</dbReference>
<evidence type="ECO:0000256" key="7">
    <source>
        <dbReference type="ARBA" id="ARBA00023136"/>
    </source>
</evidence>
<dbReference type="GO" id="GO:0016036">
    <property type="term" value="P:cellular response to phosphate starvation"/>
    <property type="evidence" value="ECO:0007669"/>
    <property type="project" value="InterPro"/>
</dbReference>
<dbReference type="Pfam" id="PF06146">
    <property type="entry name" value="PsiE"/>
    <property type="match status" value="1"/>
</dbReference>
<dbReference type="PIRSF" id="PIRSF029598">
    <property type="entry name" value="PsiE"/>
    <property type="match status" value="1"/>
</dbReference>
<dbReference type="PANTHER" id="PTHR37819">
    <property type="entry name" value="PROTEIN PSIE"/>
    <property type="match status" value="1"/>
</dbReference>
<dbReference type="AlphaFoldDB" id="A0A9Q3AEB9"/>
<feature type="transmembrane region" description="Helical" evidence="8">
    <location>
        <begin position="30"/>
        <end position="52"/>
    </location>
</feature>
<reference evidence="9" key="1">
    <citation type="journal article" date="2022" name="Int. J. Syst. Evol. Microbiol.">
        <title>Pseudomonas aegrilactucae sp. nov. and Pseudomonas morbosilactucae sp. nov., pathogens causing bacterial rot of lettuce in Japan.</title>
        <authorList>
            <person name="Sawada H."/>
            <person name="Fujikawa T."/>
            <person name="Satou M."/>
        </authorList>
    </citation>
    <scope>NUCLEOTIDE SEQUENCE</scope>
    <source>
        <strain evidence="9">MAFF 301350</strain>
    </source>
</reference>
<keyword evidence="6 8" id="KW-1133">Transmembrane helix</keyword>
<evidence type="ECO:0000256" key="3">
    <source>
        <dbReference type="ARBA" id="ARBA00021903"/>
    </source>
</evidence>
<proteinExistence type="inferred from homology"/>
<reference evidence="9" key="2">
    <citation type="journal article" date="2023" name="Plant Pathol.">
        <title>Dismantling and reorganizing Pseudomonas marginalis sensu#lato.</title>
        <authorList>
            <person name="Sawada H."/>
            <person name="Fujikawa T."/>
            <person name="Satou M."/>
        </authorList>
    </citation>
    <scope>NUCLEOTIDE SEQUENCE</scope>
    <source>
        <strain evidence="9">MAFF 301350</strain>
    </source>
</reference>
<keyword evidence="4" id="KW-1003">Cell membrane</keyword>
<comment type="subcellular location">
    <subcellularLocation>
        <location evidence="1">Cell inner membrane</location>
        <topology evidence="1">Multi-pass membrane protein</topology>
    </subcellularLocation>
</comment>
<dbReference type="InterPro" id="IPR020948">
    <property type="entry name" value="P_starv_induced_PsiE-like"/>
</dbReference>
<dbReference type="InterPro" id="IPR009315">
    <property type="entry name" value="P_starv_induced_PsiE"/>
</dbReference>
<dbReference type="RefSeq" id="WP_217976355.1">
    <property type="nucleotide sequence ID" value="NZ_JAHTBI010000051.1"/>
</dbReference>
<dbReference type="PANTHER" id="PTHR37819:SF1">
    <property type="entry name" value="PROTEIN PSIE"/>
    <property type="match status" value="1"/>
</dbReference>
<evidence type="ECO:0000256" key="5">
    <source>
        <dbReference type="ARBA" id="ARBA00022692"/>
    </source>
</evidence>
<sequence>MTQEVKWAESLRKKLHGGADSIGNLFVETFHYLALFGIGAVTVYAGISAFLGMLQQPKITVDDILLLFIYLELLAMAGIYFKTNHMPLRFLLYIGVTALIRLLISDVSHHNAPDLGIIYVCGGVLLLAFSILVVRYSSSKYPSVKDKSET</sequence>
<organism evidence="9 10">
    <name type="scientific">Pseudomonas aegrilactucae</name>
    <dbReference type="NCBI Taxonomy" id="2854028"/>
    <lineage>
        <taxon>Bacteria</taxon>
        <taxon>Pseudomonadati</taxon>
        <taxon>Pseudomonadota</taxon>
        <taxon>Gammaproteobacteria</taxon>
        <taxon>Pseudomonadales</taxon>
        <taxon>Pseudomonadaceae</taxon>
        <taxon>Pseudomonas</taxon>
    </lineage>
</organism>
<keyword evidence="5 8" id="KW-0812">Transmembrane</keyword>
<feature type="transmembrane region" description="Helical" evidence="8">
    <location>
        <begin position="87"/>
        <end position="104"/>
    </location>
</feature>
<evidence type="ECO:0000256" key="1">
    <source>
        <dbReference type="ARBA" id="ARBA00004429"/>
    </source>
</evidence>
<comment type="caution">
    <text evidence="9">The sequence shown here is derived from an EMBL/GenBank/DDBJ whole genome shotgun (WGS) entry which is preliminary data.</text>
</comment>
<evidence type="ECO:0000313" key="9">
    <source>
        <dbReference type="EMBL" id="MBV6288349.1"/>
    </source>
</evidence>
<evidence type="ECO:0000256" key="4">
    <source>
        <dbReference type="ARBA" id="ARBA00022475"/>
    </source>
</evidence>
<gene>
    <name evidence="9" type="ORF">KUO17_15145</name>
</gene>
<feature type="transmembrane region" description="Helical" evidence="8">
    <location>
        <begin position="64"/>
        <end position="81"/>
    </location>
</feature>
<evidence type="ECO:0000256" key="8">
    <source>
        <dbReference type="SAM" id="Phobius"/>
    </source>
</evidence>
<evidence type="ECO:0000256" key="2">
    <source>
        <dbReference type="ARBA" id="ARBA00005632"/>
    </source>
</evidence>
<keyword evidence="7 8" id="KW-0472">Membrane</keyword>
<dbReference type="Proteomes" id="UP001106592">
    <property type="component" value="Unassembled WGS sequence"/>
</dbReference>